<dbReference type="Proteomes" id="UP000214747">
    <property type="component" value="Unassembled WGS sequence"/>
</dbReference>
<keyword evidence="3" id="KW-1185">Reference proteome</keyword>
<feature type="domain" description="AB hydrolase-1" evidence="1">
    <location>
        <begin position="30"/>
        <end position="130"/>
    </location>
</feature>
<gene>
    <name evidence="2" type="ORF">CEJ45_19705</name>
</gene>
<evidence type="ECO:0000259" key="1">
    <source>
        <dbReference type="Pfam" id="PF00561"/>
    </source>
</evidence>
<keyword evidence="2" id="KW-0378">Hydrolase</keyword>
<evidence type="ECO:0000313" key="2">
    <source>
        <dbReference type="EMBL" id="OWY32922.1"/>
    </source>
</evidence>
<dbReference type="InterPro" id="IPR029058">
    <property type="entry name" value="AB_hydrolase_fold"/>
</dbReference>
<organism evidence="2 3">
    <name type="scientific">Herbaspirillum aquaticum</name>
    <dbReference type="NCBI Taxonomy" id="568783"/>
    <lineage>
        <taxon>Bacteria</taxon>
        <taxon>Pseudomonadati</taxon>
        <taxon>Pseudomonadota</taxon>
        <taxon>Betaproteobacteria</taxon>
        <taxon>Burkholderiales</taxon>
        <taxon>Oxalobacteraceae</taxon>
        <taxon>Herbaspirillum</taxon>
    </lineage>
</organism>
<dbReference type="InterPro" id="IPR000073">
    <property type="entry name" value="AB_hydrolase_1"/>
</dbReference>
<dbReference type="GO" id="GO:0016787">
    <property type="term" value="F:hydrolase activity"/>
    <property type="evidence" value="ECO:0007669"/>
    <property type="project" value="UniProtKB-KW"/>
</dbReference>
<proteinExistence type="predicted"/>
<dbReference type="PANTHER" id="PTHR43798">
    <property type="entry name" value="MONOACYLGLYCEROL LIPASE"/>
    <property type="match status" value="1"/>
</dbReference>
<dbReference type="InterPro" id="IPR050266">
    <property type="entry name" value="AB_hydrolase_sf"/>
</dbReference>
<protein>
    <submittedName>
        <fullName evidence="2">Alpha/beta hydrolase</fullName>
    </submittedName>
</protein>
<accession>A0A225SPI6</accession>
<evidence type="ECO:0000313" key="3">
    <source>
        <dbReference type="Proteomes" id="UP000214747"/>
    </source>
</evidence>
<dbReference type="PRINTS" id="PR00111">
    <property type="entry name" value="ABHYDROLASE"/>
</dbReference>
<dbReference type="RefSeq" id="WP_088756771.1">
    <property type="nucleotide sequence ID" value="NZ_NJGV01000022.1"/>
</dbReference>
<dbReference type="EMBL" id="NJGV01000022">
    <property type="protein sequence ID" value="OWY32922.1"/>
    <property type="molecule type" value="Genomic_DNA"/>
</dbReference>
<dbReference type="AlphaFoldDB" id="A0A225SPI6"/>
<dbReference type="Pfam" id="PF00561">
    <property type="entry name" value="Abhydrolase_1"/>
    <property type="match status" value="1"/>
</dbReference>
<name>A0A225SPI6_9BURK</name>
<dbReference type="SUPFAM" id="SSF53474">
    <property type="entry name" value="alpha/beta-Hydrolases"/>
    <property type="match status" value="1"/>
</dbReference>
<dbReference type="Gene3D" id="3.40.50.1820">
    <property type="entry name" value="alpha/beta hydrolase"/>
    <property type="match status" value="1"/>
</dbReference>
<sequence length="270" mass="29796">MPPAHPVLLRQFIPTSAGPLHVASMGEGLPVLLLHQTPRSWDEFRDVLPLLAQRYRPIAIDTLGFGDSCKPPPAEHSIERWASLALEVMDQLGIRKAAVVGHHTGAVTAMEIAASAPERVAALVLSSCPYNDEARRSAHAGKRTVDDVEVRTDGAHLQELWQRREPFYPQGDTDLLTRFMVDALKAGPMASHGHIVVRNYHMEDRIGLVRAPTLVLRAGRDPHAAPYSERIAQAIADCQWQTLEDGMVPMPDQMPDLFAAAVMDFLQRSC</sequence>
<reference evidence="2 3" key="1">
    <citation type="journal article" date="2010" name="Int. J. Syst. Evol. Microbiol.">
        <title>Reclassification of Herbaspirillum putei as a later heterotypic synonym of Herbaspirillum huttiense, with the description of H. huttiense subsp. huttiense subsp. nov. and H. huttiense subsp. putei subsp. nov., comb. nov., and description of Herbaspirillum aquaticum sp. nov.</title>
        <authorList>
            <person name="Dobritsa A.P."/>
            <person name="Reddy M.C."/>
            <person name="Samadpour M."/>
        </authorList>
    </citation>
    <scope>NUCLEOTIDE SEQUENCE [LARGE SCALE GENOMIC DNA]</scope>
    <source>
        <strain evidence="2 3">IEH 4430</strain>
    </source>
</reference>
<comment type="caution">
    <text evidence="2">The sequence shown here is derived from an EMBL/GenBank/DDBJ whole genome shotgun (WGS) entry which is preliminary data.</text>
</comment>